<keyword evidence="8" id="KW-1185">Reference proteome</keyword>
<dbReference type="SMART" id="SM01399">
    <property type="entry name" value="Sybindin"/>
    <property type="match status" value="1"/>
</dbReference>
<reference evidence="7 8" key="2">
    <citation type="submission" date="2018-10" db="EMBL/GenBank/DDBJ databases">
        <authorList>
            <consortium name="Pathogen Informatics"/>
        </authorList>
    </citation>
    <scope>NUCLEOTIDE SEQUENCE [LARGE SCALE GENOMIC DNA]</scope>
</reference>
<evidence type="ECO:0000313" key="8">
    <source>
        <dbReference type="Proteomes" id="UP000274131"/>
    </source>
</evidence>
<proteinExistence type="inferred from homology"/>
<dbReference type="OrthoDB" id="246406at2759"/>
<comment type="similarity">
    <text evidence="5">Belongs to the TRAPP small subunits family. BET5 subfamily.</text>
</comment>
<evidence type="ECO:0000313" key="9">
    <source>
        <dbReference type="WBParaSite" id="EVEC_0000007501-mRNA-1"/>
    </source>
</evidence>
<dbReference type="EMBL" id="UXUI01000021">
    <property type="protein sequence ID" value="VDD84907.1"/>
    <property type="molecule type" value="Genomic_DNA"/>
</dbReference>
<dbReference type="STRING" id="51028.A0A0N4USI5"/>
<evidence type="ECO:0000256" key="5">
    <source>
        <dbReference type="ARBA" id="ARBA00038167"/>
    </source>
</evidence>
<keyword evidence="3 6" id="KW-0931">ER-Golgi transport</keyword>
<keyword evidence="4 6" id="KW-0333">Golgi apparatus</keyword>
<evidence type="ECO:0000313" key="7">
    <source>
        <dbReference type="EMBL" id="VDD84907.1"/>
    </source>
</evidence>
<evidence type="ECO:0000256" key="4">
    <source>
        <dbReference type="ARBA" id="ARBA00023034"/>
    </source>
</evidence>
<dbReference type="AlphaFoldDB" id="A0A0N4USI5"/>
<dbReference type="PANTHER" id="PTHR23249">
    <property type="entry name" value="TRAFFICKING PROTEIN PARTICLE COMPLEX SUBUNIT"/>
    <property type="match status" value="1"/>
</dbReference>
<dbReference type="GO" id="GO:0005794">
    <property type="term" value="C:Golgi apparatus"/>
    <property type="evidence" value="ECO:0007669"/>
    <property type="project" value="UniProtKB-SubCell"/>
</dbReference>
<dbReference type="SUPFAM" id="SSF64356">
    <property type="entry name" value="SNARE-like"/>
    <property type="match status" value="1"/>
</dbReference>
<dbReference type="GO" id="GO:0006888">
    <property type="term" value="P:endoplasmic reticulum to Golgi vesicle-mediated transport"/>
    <property type="evidence" value="ECO:0007669"/>
    <property type="project" value="UniProtKB-UniRule"/>
</dbReference>
<protein>
    <recommendedName>
        <fullName evidence="6">Trafficking protein particle complex subunit</fullName>
    </recommendedName>
</protein>
<dbReference type="Pfam" id="PF04099">
    <property type="entry name" value="Sybindin"/>
    <property type="match status" value="1"/>
</dbReference>
<dbReference type="InterPro" id="IPR007233">
    <property type="entry name" value="TRAPPC"/>
</dbReference>
<evidence type="ECO:0000256" key="6">
    <source>
        <dbReference type="RuleBase" id="RU366065"/>
    </source>
</evidence>
<organism evidence="9">
    <name type="scientific">Enterobius vermicularis</name>
    <name type="common">Human pinworm</name>
    <dbReference type="NCBI Taxonomy" id="51028"/>
    <lineage>
        <taxon>Eukaryota</taxon>
        <taxon>Metazoa</taxon>
        <taxon>Ecdysozoa</taxon>
        <taxon>Nematoda</taxon>
        <taxon>Chromadorea</taxon>
        <taxon>Rhabditida</taxon>
        <taxon>Spirurina</taxon>
        <taxon>Oxyuridomorpha</taxon>
        <taxon>Oxyuroidea</taxon>
        <taxon>Oxyuridae</taxon>
        <taxon>Enterobius</taxon>
    </lineage>
</organism>
<dbReference type="GO" id="GO:0030008">
    <property type="term" value="C:TRAPP complex"/>
    <property type="evidence" value="ECO:0007669"/>
    <property type="project" value="UniProtKB-UniRule"/>
</dbReference>
<keyword evidence="1 6" id="KW-0813">Transport</keyword>
<evidence type="ECO:0000256" key="1">
    <source>
        <dbReference type="ARBA" id="ARBA00022448"/>
    </source>
</evidence>
<name>A0A0N4USI5_ENTVE</name>
<evidence type="ECO:0000256" key="3">
    <source>
        <dbReference type="ARBA" id="ARBA00022892"/>
    </source>
</evidence>
<keyword evidence="2 6" id="KW-0256">Endoplasmic reticulum</keyword>
<reference evidence="9" key="1">
    <citation type="submission" date="2017-02" db="UniProtKB">
        <authorList>
            <consortium name="WormBaseParasite"/>
        </authorList>
    </citation>
    <scope>IDENTIFICATION</scope>
</reference>
<comment type="subcellular location">
    <subcellularLocation>
        <location evidence="6">Endoplasmic reticulum</location>
    </subcellularLocation>
    <subcellularLocation>
        <location evidence="6">Golgi apparatus</location>
        <location evidence="6">cis-Golgi network</location>
    </subcellularLocation>
</comment>
<dbReference type="Gene3D" id="3.30.450.70">
    <property type="match status" value="1"/>
</dbReference>
<dbReference type="WBParaSite" id="EVEC_0000007501-mRNA-1">
    <property type="protein sequence ID" value="EVEC_0000007501-mRNA-1"/>
    <property type="gene ID" value="EVEC_0000007501"/>
</dbReference>
<dbReference type="Proteomes" id="UP000274131">
    <property type="component" value="Unassembled WGS sequence"/>
</dbReference>
<dbReference type="InterPro" id="IPR011012">
    <property type="entry name" value="Longin-like_dom_sf"/>
</dbReference>
<accession>A0A0N4USI5</accession>
<dbReference type="GO" id="GO:0005783">
    <property type="term" value="C:endoplasmic reticulum"/>
    <property type="evidence" value="ECO:0007669"/>
    <property type="project" value="UniProtKB-SubCell"/>
</dbReference>
<sequence length="195" mass="22979">MCRFGTNIRIFLSPSLQWLFKMTIYNFYIFNRLGTCIYYKEWKRVKQAGMQRDEEFKLMHGMLVSLRSFSSRLSTRNGYTCVIYPANYVPSLKFLMRFSQLLTALAFFILLCRQQQLRSYETSQYKMNYLETPTGLKMVLNTDPAASGVAELMKTIYQIYVDTVVRNPLINPSAELKSQLFDDYITDLIQKHHSF</sequence>
<gene>
    <name evidence="7" type="ORF">EVEC_LOCUS50</name>
</gene>
<dbReference type="PANTHER" id="PTHR23249:SF16">
    <property type="entry name" value="TRAFFICKING PROTEIN PARTICLE COMPLEX SUBUNIT 1"/>
    <property type="match status" value="1"/>
</dbReference>
<evidence type="ECO:0000256" key="2">
    <source>
        <dbReference type="ARBA" id="ARBA00022824"/>
    </source>
</evidence>
<comment type="subunit">
    <text evidence="6">Part of the multisubunit transport protein particle (TRAPP) complex.</text>
</comment>